<feature type="non-terminal residue" evidence="2">
    <location>
        <position position="1"/>
    </location>
</feature>
<dbReference type="AlphaFoldDB" id="A0A7J9ETL2"/>
<keyword evidence="3" id="KW-1185">Reference proteome</keyword>
<gene>
    <name evidence="2" type="ORF">Gotri_011394</name>
</gene>
<evidence type="ECO:0000313" key="3">
    <source>
        <dbReference type="Proteomes" id="UP000593568"/>
    </source>
</evidence>
<dbReference type="Proteomes" id="UP000593568">
    <property type="component" value="Unassembled WGS sequence"/>
</dbReference>
<evidence type="ECO:0000313" key="2">
    <source>
        <dbReference type="EMBL" id="MBA0776392.1"/>
    </source>
</evidence>
<dbReference type="EMBL" id="JABEZW010000009">
    <property type="protein sequence ID" value="MBA0776392.1"/>
    <property type="molecule type" value="Genomic_DNA"/>
</dbReference>
<sequence>QRTSRGTKNQHQQRNKERTSRGTKNQHQQRRDESKEPALCVWLKK</sequence>
<protein>
    <submittedName>
        <fullName evidence="2">Uncharacterized protein</fullName>
    </submittedName>
</protein>
<reference evidence="2 3" key="1">
    <citation type="journal article" date="2019" name="Genome Biol. Evol.">
        <title>Insights into the evolution of the New World diploid cottons (Gossypium, subgenus Houzingenia) based on genome sequencing.</title>
        <authorList>
            <person name="Grover C.E."/>
            <person name="Arick M.A. 2nd"/>
            <person name="Thrash A."/>
            <person name="Conover J.L."/>
            <person name="Sanders W.S."/>
            <person name="Peterson D.G."/>
            <person name="Frelichowski J.E."/>
            <person name="Scheffler J.A."/>
            <person name="Scheffler B.E."/>
            <person name="Wendel J.F."/>
        </authorList>
    </citation>
    <scope>NUCLEOTIDE SEQUENCE [LARGE SCALE GENOMIC DNA]</scope>
    <source>
        <strain evidence="2">8</strain>
        <tissue evidence="2">Leaf</tissue>
    </source>
</reference>
<comment type="caution">
    <text evidence="2">The sequence shown here is derived from an EMBL/GenBank/DDBJ whole genome shotgun (WGS) entry which is preliminary data.</text>
</comment>
<feature type="region of interest" description="Disordered" evidence="1">
    <location>
        <begin position="1"/>
        <end position="45"/>
    </location>
</feature>
<evidence type="ECO:0000256" key="1">
    <source>
        <dbReference type="SAM" id="MobiDB-lite"/>
    </source>
</evidence>
<name>A0A7J9ETL2_9ROSI</name>
<organism evidence="2 3">
    <name type="scientific">Gossypium trilobum</name>
    <dbReference type="NCBI Taxonomy" id="34281"/>
    <lineage>
        <taxon>Eukaryota</taxon>
        <taxon>Viridiplantae</taxon>
        <taxon>Streptophyta</taxon>
        <taxon>Embryophyta</taxon>
        <taxon>Tracheophyta</taxon>
        <taxon>Spermatophyta</taxon>
        <taxon>Magnoliopsida</taxon>
        <taxon>eudicotyledons</taxon>
        <taxon>Gunneridae</taxon>
        <taxon>Pentapetalae</taxon>
        <taxon>rosids</taxon>
        <taxon>malvids</taxon>
        <taxon>Malvales</taxon>
        <taxon>Malvaceae</taxon>
        <taxon>Malvoideae</taxon>
        <taxon>Gossypium</taxon>
    </lineage>
</organism>
<proteinExistence type="predicted"/>
<feature type="compositionally biased region" description="Polar residues" evidence="1">
    <location>
        <begin position="1"/>
        <end position="12"/>
    </location>
</feature>
<accession>A0A7J9ETL2</accession>